<name>A0A4Y9ACP5_9BACI</name>
<dbReference type="AlphaFoldDB" id="A0A4Y9ACP5"/>
<comment type="similarity">
    <text evidence="13">Belongs to the helicase family. AddA subfamily.</text>
</comment>
<keyword evidence="1 13" id="KW-0540">Nuclease</keyword>
<dbReference type="InterPro" id="IPR027417">
    <property type="entry name" value="P-loop_NTPase"/>
</dbReference>
<dbReference type="InterPro" id="IPR011604">
    <property type="entry name" value="PDDEXK-like_dom_sf"/>
</dbReference>
<keyword evidence="5 13" id="KW-0347">Helicase</keyword>
<comment type="caution">
    <text evidence="17">The sequence shown here is derived from an EMBL/GenBank/DDBJ whole genome shotgun (WGS) entry which is preliminary data.</text>
</comment>
<keyword evidence="18" id="KW-1185">Reference proteome</keyword>
<evidence type="ECO:0000259" key="15">
    <source>
        <dbReference type="PROSITE" id="PS51198"/>
    </source>
</evidence>
<keyword evidence="9 13" id="KW-0234">DNA repair</keyword>
<dbReference type="SUPFAM" id="SSF52540">
    <property type="entry name" value="P-loop containing nucleoside triphosphate hydrolases"/>
    <property type="match status" value="1"/>
</dbReference>
<dbReference type="Proteomes" id="UP000298484">
    <property type="component" value="Unassembled WGS sequence"/>
</dbReference>
<evidence type="ECO:0000256" key="11">
    <source>
        <dbReference type="ARBA" id="ARBA00034617"/>
    </source>
</evidence>
<evidence type="ECO:0000256" key="12">
    <source>
        <dbReference type="ARBA" id="ARBA00048988"/>
    </source>
</evidence>
<dbReference type="Pfam" id="PF12705">
    <property type="entry name" value="PDDEXK_1"/>
    <property type="match status" value="1"/>
</dbReference>
<dbReference type="Gene3D" id="3.40.50.300">
    <property type="entry name" value="P-loop containing nucleotide triphosphate hydrolases"/>
    <property type="match status" value="4"/>
</dbReference>
<dbReference type="SUPFAM" id="SSF52980">
    <property type="entry name" value="Restriction endonuclease-like"/>
    <property type="match status" value="1"/>
</dbReference>
<comment type="function">
    <text evidence="13">The heterodimer acts as both an ATP-dependent DNA helicase and an ATP-dependent, dual-direction single-stranded exonuclease. Recognizes the chi site generating a DNA molecule suitable for the initiation of homologous recombination. The AddA nuclease domain is required for chi fragment generation; this subunit has the helicase and 3' -&gt; 5' nuclease activities.</text>
</comment>
<dbReference type="GO" id="GO:0033202">
    <property type="term" value="C:DNA helicase complex"/>
    <property type="evidence" value="ECO:0007669"/>
    <property type="project" value="TreeGrafter"/>
</dbReference>
<proteinExistence type="inferred from homology"/>
<evidence type="ECO:0000313" key="18">
    <source>
        <dbReference type="Proteomes" id="UP000298484"/>
    </source>
</evidence>
<feature type="binding site" evidence="14">
    <location>
        <begin position="23"/>
        <end position="30"/>
    </location>
    <ligand>
        <name>ATP</name>
        <dbReference type="ChEBI" id="CHEBI:30616"/>
    </ligand>
</feature>
<dbReference type="GO" id="GO:0000724">
    <property type="term" value="P:double-strand break repair via homologous recombination"/>
    <property type="evidence" value="ECO:0007669"/>
    <property type="project" value="UniProtKB-UniRule"/>
</dbReference>
<evidence type="ECO:0000256" key="7">
    <source>
        <dbReference type="ARBA" id="ARBA00022840"/>
    </source>
</evidence>
<evidence type="ECO:0000256" key="1">
    <source>
        <dbReference type="ARBA" id="ARBA00022722"/>
    </source>
</evidence>
<dbReference type="PROSITE" id="PS51198">
    <property type="entry name" value="UVRD_HELICASE_ATP_BIND"/>
    <property type="match status" value="1"/>
</dbReference>
<accession>A0A4Y9ACP5</accession>
<evidence type="ECO:0000256" key="10">
    <source>
        <dbReference type="ARBA" id="ARBA00023235"/>
    </source>
</evidence>
<evidence type="ECO:0000256" key="9">
    <source>
        <dbReference type="ARBA" id="ARBA00023204"/>
    </source>
</evidence>
<organism evidence="17 18">
    <name type="scientific">Lentibacillus salicampi</name>
    <dbReference type="NCBI Taxonomy" id="175306"/>
    <lineage>
        <taxon>Bacteria</taxon>
        <taxon>Bacillati</taxon>
        <taxon>Bacillota</taxon>
        <taxon>Bacilli</taxon>
        <taxon>Bacillales</taxon>
        <taxon>Bacillaceae</taxon>
        <taxon>Lentibacillus</taxon>
    </lineage>
</organism>
<evidence type="ECO:0000256" key="4">
    <source>
        <dbReference type="ARBA" id="ARBA00022801"/>
    </source>
</evidence>
<dbReference type="PROSITE" id="PS51217">
    <property type="entry name" value="UVRD_HELICASE_CTER"/>
    <property type="match status" value="1"/>
</dbReference>
<dbReference type="Pfam" id="PF00580">
    <property type="entry name" value="UvrD-helicase"/>
    <property type="match status" value="1"/>
</dbReference>
<keyword evidence="8 13" id="KW-0238">DNA-binding</keyword>
<keyword evidence="2 13" id="KW-0547">Nucleotide-binding</keyword>
<sequence length="1241" mass="143122">MVNWTKEQEEAISLDGRDILVAAAAGSGKTAVLVERIIQKLLRKEDPADIDSLLVVTFTNAAAQEMRNRVGLALEQALADDPDSSHLKKQLSLLQRASISTLHSFCLDIVKQYAYLLEIDPAFRIADDMEADLIKQEVIDDLFEDWYGKEGEEQQNFFAVVDRFSNDRSDTDVESLVLDLYTFSVQNPWPDQWLDRLADVYDIPDNWQEADLDWLSIIKKEVRSEFDAINQEMQLAMDLTRESDGPYHYAETIESDLSGLQEAEAQIDSWDHLQAVMAASSFARLSGKKADCDEAKKDKVKKLRDSYKKRWNDMKEGWFSRNLEGHVTDMQELAPVIRQLTVLVKQFKVRFAEQKREKAIVDFSDLEHYCLQLLMDDTSSPGRVTPSNVAVSLREQFTELLVDEYQDTNLVQETILTLISDHEGPGNMFMVGDVKQSIYRFRHAEPSLFIDKYKRFASDALSAKRIDLASNFRSREQVLTGTNYIFRQILDESLGEMNYDPDAELIYANNMYDALPQPEPEPELVIIDRESPEEKEDLTPEEEDYQDLEKAQLEARAYAEKIKGWIGQKEKEPLKVYDKTTDQQRDVQYRDMVILLRSMTWAPTIVDELKKQGIPVYAELSTGYFEAIEVKIMLNLLKVIDNPRQDIPLASVLKSPIVGLNEEELGIVRLADKRGTYYDALKAFHRGDIDDAAVKVTHFMEKLERYRLASRQGALSELIWQIYRETGYYDFVGGMPGGRQRQANLRALYDRARGYETTSFRGLFRFLRFIERMEERGDDLGAARALSEQEDVVRIMTIHKSKGLEFPVVILGAMDKQFNMQDLNQRYLLHKDLGFASKYIDPVKRITYPTLYYHAVKQALKRELLAEEMRVLYVALTRAKEKLLMVASVASFAKKQEKWEQVIDHSDWILPAHYRVKSKTYLDWIGPALIRHQTNDVLRTMEVSDQVLEAIRIDPSEWNVSVVHGSSFANLEEEDTKEVGELKENIVNWEPLDIDDNVYDHAVDNRLAYTYPHEQAAHSRAKQTVTEIKRQRELKDEYSSDQLLQKSQPQPPIVRRPAFMQQQQTITAAERGTAMHTVMQHIPLEKPMRADAIAEFVESLFEREILTRQEADVIDIHAVEAFFGTAVGQLVMNAPTVDREVPFSLTLPASEIYANWSGETDEHVLIQGVIDCVIPMDDGWIILDYKTDTITGDLTDRVKTNLLKRYDVQMQLYKQALQRIWKEQVKTAYLYFFSKQLELEI</sequence>
<dbReference type="HAMAP" id="MF_01451">
    <property type="entry name" value="AddA"/>
    <property type="match status" value="1"/>
</dbReference>
<keyword evidence="10 13" id="KW-0413">Isomerase</keyword>
<gene>
    <name evidence="13 17" type="primary">addA</name>
    <name evidence="17" type="ORF">E4U82_06240</name>
</gene>
<evidence type="ECO:0000256" key="14">
    <source>
        <dbReference type="PROSITE-ProRule" id="PRU00560"/>
    </source>
</evidence>
<dbReference type="InterPro" id="IPR014017">
    <property type="entry name" value="DNA_helicase_UvrD-like_C"/>
</dbReference>
<dbReference type="GO" id="GO:0043138">
    <property type="term" value="F:3'-5' DNA helicase activity"/>
    <property type="evidence" value="ECO:0007669"/>
    <property type="project" value="UniProtKB-UniRule"/>
</dbReference>
<evidence type="ECO:0000259" key="16">
    <source>
        <dbReference type="PROSITE" id="PS51217"/>
    </source>
</evidence>
<evidence type="ECO:0000256" key="6">
    <source>
        <dbReference type="ARBA" id="ARBA00022839"/>
    </source>
</evidence>
<dbReference type="EC" id="5.6.2.4" evidence="13"/>
<dbReference type="Gene3D" id="3.90.320.10">
    <property type="match status" value="1"/>
</dbReference>
<reference evidence="17 18" key="1">
    <citation type="submission" date="2019-03" db="EMBL/GenBank/DDBJ databases">
        <title>Genome sequence of Lentibacillus salicampi ATCC BAA-719.</title>
        <authorList>
            <person name="Maclea K.S."/>
            <person name="Simoes Junior M."/>
        </authorList>
    </citation>
    <scope>NUCLEOTIDE SEQUENCE [LARGE SCALE GENOMIC DNA]</scope>
    <source>
        <strain evidence="17 18">ATCC BAA-719</strain>
    </source>
</reference>
<keyword evidence="6 13" id="KW-0269">Exonuclease</keyword>
<dbReference type="InterPro" id="IPR000212">
    <property type="entry name" value="DNA_helicase_UvrD/REP"/>
</dbReference>
<dbReference type="EC" id="3.1.-.-" evidence="13"/>
<dbReference type="InterPro" id="IPR014152">
    <property type="entry name" value="AddA"/>
</dbReference>
<dbReference type="InterPro" id="IPR038726">
    <property type="entry name" value="PDDEXK_AddAB-type"/>
</dbReference>
<dbReference type="Pfam" id="PF13361">
    <property type="entry name" value="UvrD_C"/>
    <property type="match status" value="1"/>
</dbReference>
<dbReference type="InterPro" id="IPR011335">
    <property type="entry name" value="Restrct_endonuc-II-like"/>
</dbReference>
<protein>
    <recommendedName>
        <fullName evidence="13">ATP-dependent helicase/nuclease subunit A</fullName>
        <ecNumber evidence="13">3.1.-.-</ecNumber>
        <ecNumber evidence="13">5.6.2.4</ecNumber>
    </recommendedName>
    <alternativeName>
        <fullName evidence="13">ATP-dependent helicase/nuclease AddA</fullName>
    </alternativeName>
    <alternativeName>
        <fullName evidence="13">DNA 3'-5' helicase AddA</fullName>
    </alternativeName>
</protein>
<feature type="domain" description="UvrD-like helicase C-terminal" evidence="16">
    <location>
        <begin position="516"/>
        <end position="803"/>
    </location>
</feature>
<dbReference type="PANTHER" id="PTHR11070:SF48">
    <property type="entry name" value="ATP-DEPENDENT HELICASE_NUCLEASE SUBUNIT A"/>
    <property type="match status" value="1"/>
</dbReference>
<keyword evidence="3 13" id="KW-0227">DNA damage</keyword>
<dbReference type="RefSeq" id="WP_135109220.1">
    <property type="nucleotide sequence ID" value="NZ_SRHY01000005.1"/>
</dbReference>
<dbReference type="InterPro" id="IPR014016">
    <property type="entry name" value="UvrD-like_ATP-bd"/>
</dbReference>
<dbReference type="OrthoDB" id="9810135at2"/>
<dbReference type="FunFam" id="3.40.50.300:FF:001236">
    <property type="entry name" value="ATP-dependent helicase/nuclease subunit A"/>
    <property type="match status" value="1"/>
</dbReference>
<dbReference type="GO" id="GO:0008408">
    <property type="term" value="F:3'-5' exonuclease activity"/>
    <property type="evidence" value="ECO:0007669"/>
    <property type="project" value="UniProtKB-UniRule"/>
</dbReference>
<evidence type="ECO:0000256" key="13">
    <source>
        <dbReference type="HAMAP-Rule" id="MF_01451"/>
    </source>
</evidence>
<dbReference type="EMBL" id="SRHY01000005">
    <property type="protein sequence ID" value="TFJ93556.1"/>
    <property type="molecule type" value="Genomic_DNA"/>
</dbReference>
<keyword evidence="4 13" id="KW-0378">Hydrolase</keyword>
<dbReference type="GO" id="GO:0005524">
    <property type="term" value="F:ATP binding"/>
    <property type="evidence" value="ECO:0007669"/>
    <property type="project" value="UniProtKB-UniRule"/>
</dbReference>
<evidence type="ECO:0000256" key="3">
    <source>
        <dbReference type="ARBA" id="ARBA00022763"/>
    </source>
</evidence>
<comment type="catalytic activity">
    <reaction evidence="12 13">
        <text>ATP + H2O = ADP + phosphate + H(+)</text>
        <dbReference type="Rhea" id="RHEA:13065"/>
        <dbReference type="ChEBI" id="CHEBI:15377"/>
        <dbReference type="ChEBI" id="CHEBI:15378"/>
        <dbReference type="ChEBI" id="CHEBI:30616"/>
        <dbReference type="ChEBI" id="CHEBI:43474"/>
        <dbReference type="ChEBI" id="CHEBI:456216"/>
        <dbReference type="EC" id="5.6.2.4"/>
    </reaction>
</comment>
<evidence type="ECO:0000256" key="5">
    <source>
        <dbReference type="ARBA" id="ARBA00022806"/>
    </source>
</evidence>
<dbReference type="GO" id="GO:0016887">
    <property type="term" value="F:ATP hydrolysis activity"/>
    <property type="evidence" value="ECO:0007669"/>
    <property type="project" value="RHEA"/>
</dbReference>
<dbReference type="NCBIfam" id="TIGR02785">
    <property type="entry name" value="addA_Gpos"/>
    <property type="match status" value="1"/>
</dbReference>
<dbReference type="GO" id="GO:0005829">
    <property type="term" value="C:cytosol"/>
    <property type="evidence" value="ECO:0007669"/>
    <property type="project" value="TreeGrafter"/>
</dbReference>
<feature type="domain" description="UvrD-like helicase ATP-binding" evidence="15">
    <location>
        <begin position="2"/>
        <end position="475"/>
    </location>
</feature>
<comment type="subunit">
    <text evidence="13">Heterodimer of AddA and AddB/RexB.</text>
</comment>
<comment type="cofactor">
    <cofactor evidence="13">
        <name>Mg(2+)</name>
        <dbReference type="ChEBI" id="CHEBI:18420"/>
    </cofactor>
</comment>
<dbReference type="GO" id="GO:0003690">
    <property type="term" value="F:double-stranded DNA binding"/>
    <property type="evidence" value="ECO:0007669"/>
    <property type="project" value="UniProtKB-UniRule"/>
</dbReference>
<comment type="catalytic activity">
    <reaction evidence="11 13">
        <text>Couples ATP hydrolysis with the unwinding of duplex DNA by translocating in the 3'-5' direction.</text>
        <dbReference type="EC" id="5.6.2.4"/>
    </reaction>
</comment>
<evidence type="ECO:0000256" key="8">
    <source>
        <dbReference type="ARBA" id="ARBA00023125"/>
    </source>
</evidence>
<evidence type="ECO:0000313" key="17">
    <source>
        <dbReference type="EMBL" id="TFJ93556.1"/>
    </source>
</evidence>
<evidence type="ECO:0000256" key="2">
    <source>
        <dbReference type="ARBA" id="ARBA00022741"/>
    </source>
</evidence>
<keyword evidence="7 13" id="KW-0067">ATP-binding</keyword>
<dbReference type="PANTHER" id="PTHR11070">
    <property type="entry name" value="UVRD / RECB / PCRA DNA HELICASE FAMILY MEMBER"/>
    <property type="match status" value="1"/>
</dbReference>